<accession>A0AAV9IKR0</accession>
<reference evidence="2 3" key="1">
    <citation type="submission" date="2022-07" db="EMBL/GenBank/DDBJ databases">
        <title>Genome-wide signatures of adaptation to extreme environments.</title>
        <authorList>
            <person name="Cho C.H."/>
            <person name="Yoon H.S."/>
        </authorList>
    </citation>
    <scope>NUCLEOTIDE SEQUENCE [LARGE SCALE GENOMIC DNA]</scope>
    <source>
        <strain evidence="2 3">108.79 E11</strain>
    </source>
</reference>
<keyword evidence="1" id="KW-0472">Membrane</keyword>
<dbReference type="Proteomes" id="UP001300502">
    <property type="component" value="Unassembled WGS sequence"/>
</dbReference>
<keyword evidence="1" id="KW-0812">Transmembrane</keyword>
<sequence length="288" mass="32760">MPTFRKGTWVKNTKAWLLRRLGSSAVGEIERSPRGSKTLQRAVQQVTHYKWLTTGKMTQSRTRCEYCQYALQNGGALLRDSSLDFPEYSKSLQWLMRIRVGVWSSCSRLDRMCILDEQWKTFCPYCLANVLETLSHLLCECTRWDSKRLGFLGSMSKLFVKLPAILGCFHSLLDGRLVATNLLEEDSSTLLEMQKKKASDEAIHLWWTTGEFSYQACSNFMLVAQELDNGSSQRWYRTGLPGFILVGLFLVAVMGIRMSIIDNPLLFSSDSSDVTTTSRRPKGYGKAT</sequence>
<feature type="transmembrane region" description="Helical" evidence="1">
    <location>
        <begin position="240"/>
        <end position="260"/>
    </location>
</feature>
<evidence type="ECO:0000313" key="3">
    <source>
        <dbReference type="Proteomes" id="UP001300502"/>
    </source>
</evidence>
<comment type="caution">
    <text evidence="2">The sequence shown here is derived from an EMBL/GenBank/DDBJ whole genome shotgun (WGS) entry which is preliminary data.</text>
</comment>
<protein>
    <recommendedName>
        <fullName evidence="4">Reverse transcriptase zinc-binding domain-containing protein</fullName>
    </recommendedName>
</protein>
<evidence type="ECO:0000313" key="2">
    <source>
        <dbReference type="EMBL" id="KAK4527944.1"/>
    </source>
</evidence>
<dbReference type="EMBL" id="JANCYU010000057">
    <property type="protein sequence ID" value="KAK4527944.1"/>
    <property type="molecule type" value="Genomic_DNA"/>
</dbReference>
<proteinExistence type="predicted"/>
<name>A0AAV9IKR0_9RHOD</name>
<evidence type="ECO:0008006" key="4">
    <source>
        <dbReference type="Google" id="ProtNLM"/>
    </source>
</evidence>
<evidence type="ECO:0000256" key="1">
    <source>
        <dbReference type="SAM" id="Phobius"/>
    </source>
</evidence>
<gene>
    <name evidence="2" type="ORF">GAYE_SCF46G5877</name>
</gene>
<keyword evidence="3" id="KW-1185">Reference proteome</keyword>
<dbReference type="AlphaFoldDB" id="A0AAV9IKR0"/>
<organism evidence="2 3">
    <name type="scientific">Galdieria yellowstonensis</name>
    <dbReference type="NCBI Taxonomy" id="3028027"/>
    <lineage>
        <taxon>Eukaryota</taxon>
        <taxon>Rhodophyta</taxon>
        <taxon>Bangiophyceae</taxon>
        <taxon>Galdieriales</taxon>
        <taxon>Galdieriaceae</taxon>
        <taxon>Galdieria</taxon>
    </lineage>
</organism>
<keyword evidence="1" id="KW-1133">Transmembrane helix</keyword>